<dbReference type="GO" id="GO:0006338">
    <property type="term" value="P:chromatin remodeling"/>
    <property type="evidence" value="ECO:0007669"/>
    <property type="project" value="TreeGrafter"/>
</dbReference>
<feature type="domain" description="SWIRM" evidence="6">
    <location>
        <begin position="219"/>
        <end position="313"/>
    </location>
</feature>
<dbReference type="GO" id="GO:0010468">
    <property type="term" value="P:regulation of gene expression"/>
    <property type="evidence" value="ECO:0007669"/>
    <property type="project" value="UniProtKB-ARBA"/>
</dbReference>
<dbReference type="InterPro" id="IPR050281">
    <property type="entry name" value="Flavin_monoamine_oxidase"/>
</dbReference>
<dbReference type="FunFam" id="3.50.50.60:FF:000249">
    <property type="entry name" value="Lysine-specific histone demethylase Aof2"/>
    <property type="match status" value="1"/>
</dbReference>
<dbReference type="PROSITE" id="PS50118">
    <property type="entry name" value="HMG_BOX_2"/>
    <property type="match status" value="1"/>
</dbReference>
<feature type="region of interest" description="Disordered" evidence="4">
    <location>
        <begin position="154"/>
        <end position="176"/>
    </location>
</feature>
<dbReference type="Gene3D" id="1.10.10.10">
    <property type="entry name" value="Winged helix-like DNA-binding domain superfamily/Winged helix DNA-binding domain"/>
    <property type="match status" value="1"/>
</dbReference>
<dbReference type="InterPro" id="IPR002937">
    <property type="entry name" value="Amino_oxidase"/>
</dbReference>
<dbReference type="SUPFAM" id="SSF54373">
    <property type="entry name" value="FAD-linked reductases, C-terminal domain"/>
    <property type="match status" value="1"/>
</dbReference>
<evidence type="ECO:0000313" key="7">
    <source>
        <dbReference type="EMBL" id="PHH75753.1"/>
    </source>
</evidence>
<dbReference type="InterPro" id="IPR009057">
    <property type="entry name" value="Homeodomain-like_sf"/>
</dbReference>
<evidence type="ECO:0000259" key="5">
    <source>
        <dbReference type="PROSITE" id="PS50118"/>
    </source>
</evidence>
<comment type="similarity">
    <text evidence="1">Belongs to the flavin monoamine oxidase family.</text>
</comment>
<dbReference type="SUPFAM" id="SSF46689">
    <property type="entry name" value="Homeodomain-like"/>
    <property type="match status" value="1"/>
</dbReference>
<comment type="caution">
    <text evidence="7">The sequence shown here is derived from an EMBL/GenBank/DDBJ whole genome shotgun (WGS) entry which is preliminary data.</text>
</comment>
<feature type="DNA-binding region" description="HMG box" evidence="3">
    <location>
        <begin position="967"/>
        <end position="1043"/>
    </location>
</feature>
<organism evidence="7 8">
    <name type="scientific">Ophiocordyceps australis</name>
    <dbReference type="NCBI Taxonomy" id="1399860"/>
    <lineage>
        <taxon>Eukaryota</taxon>
        <taxon>Fungi</taxon>
        <taxon>Dikarya</taxon>
        <taxon>Ascomycota</taxon>
        <taxon>Pezizomycotina</taxon>
        <taxon>Sordariomycetes</taxon>
        <taxon>Hypocreomycetidae</taxon>
        <taxon>Hypocreales</taxon>
        <taxon>Ophiocordycipitaceae</taxon>
        <taxon>Ophiocordyceps</taxon>
    </lineage>
</organism>
<dbReference type="Pfam" id="PF04433">
    <property type="entry name" value="SWIRM"/>
    <property type="match status" value="1"/>
</dbReference>
<keyword evidence="3" id="KW-0539">Nucleus</keyword>
<reference evidence="7 8" key="1">
    <citation type="submission" date="2017-06" db="EMBL/GenBank/DDBJ databases">
        <title>Ant-infecting Ophiocordyceps genomes reveal a high diversity of potential behavioral manipulation genes and a possible major role for enterotoxins.</title>
        <authorList>
            <person name="De Bekker C."/>
            <person name="Evans H.C."/>
            <person name="Brachmann A."/>
            <person name="Hughes D.P."/>
        </authorList>
    </citation>
    <scope>NUCLEOTIDE SEQUENCE [LARGE SCALE GENOMIC DNA]</scope>
    <source>
        <strain evidence="7 8">1348a</strain>
    </source>
</reference>
<dbReference type="SUPFAM" id="SSF51905">
    <property type="entry name" value="FAD/NAD(P)-binding domain"/>
    <property type="match status" value="1"/>
</dbReference>
<dbReference type="Pfam" id="PF09011">
    <property type="entry name" value="HMG_box_2"/>
    <property type="match status" value="1"/>
</dbReference>
<dbReference type="SUPFAM" id="SSF47095">
    <property type="entry name" value="HMG-box"/>
    <property type="match status" value="1"/>
</dbReference>
<keyword evidence="3" id="KW-0238">DNA-binding</keyword>
<dbReference type="PANTHER" id="PTHR10742:SF386">
    <property type="entry name" value="LYSINE-SPECIFIC HISTONE DEMETHYLASE 1A"/>
    <property type="match status" value="1"/>
</dbReference>
<dbReference type="GO" id="GO:0003677">
    <property type="term" value="F:DNA binding"/>
    <property type="evidence" value="ECO:0007669"/>
    <property type="project" value="UniProtKB-UniRule"/>
</dbReference>
<dbReference type="Gene3D" id="3.90.660.10">
    <property type="match status" value="1"/>
</dbReference>
<dbReference type="InterPro" id="IPR036388">
    <property type="entry name" value="WH-like_DNA-bd_sf"/>
</dbReference>
<dbReference type="AlphaFoldDB" id="A0A2C5Z7C1"/>
<evidence type="ECO:0008006" key="9">
    <source>
        <dbReference type="Google" id="ProtNLM"/>
    </source>
</evidence>
<dbReference type="CDD" id="cd00084">
    <property type="entry name" value="HMG-box_SF"/>
    <property type="match status" value="1"/>
</dbReference>
<gene>
    <name evidence="7" type="ORF">CDD82_4299</name>
</gene>
<dbReference type="EMBL" id="NJEU01000354">
    <property type="protein sequence ID" value="PHH75753.1"/>
    <property type="molecule type" value="Genomic_DNA"/>
</dbReference>
<feature type="region of interest" description="Disordered" evidence="4">
    <location>
        <begin position="1060"/>
        <end position="1099"/>
    </location>
</feature>
<evidence type="ECO:0000259" key="6">
    <source>
        <dbReference type="PROSITE" id="PS50934"/>
    </source>
</evidence>
<keyword evidence="8" id="KW-1185">Reference proteome</keyword>
<evidence type="ECO:0000313" key="8">
    <source>
        <dbReference type="Proteomes" id="UP000224854"/>
    </source>
</evidence>
<dbReference type="InterPro" id="IPR009071">
    <property type="entry name" value="HMG_box_dom"/>
</dbReference>
<dbReference type="SMART" id="SM00398">
    <property type="entry name" value="HMG"/>
    <property type="match status" value="1"/>
</dbReference>
<dbReference type="Gene3D" id="3.50.50.60">
    <property type="entry name" value="FAD/NAD(P)-binding domain"/>
    <property type="match status" value="2"/>
</dbReference>
<dbReference type="PROSITE" id="PS50934">
    <property type="entry name" value="SWIRM"/>
    <property type="match status" value="1"/>
</dbReference>
<keyword evidence="2" id="KW-0560">Oxidoreductase</keyword>
<dbReference type="Pfam" id="PF01593">
    <property type="entry name" value="Amino_oxidase"/>
    <property type="match status" value="2"/>
</dbReference>
<dbReference type="OrthoDB" id="9982100at2759"/>
<accession>A0A2C5Z7C1</accession>
<evidence type="ECO:0000256" key="4">
    <source>
        <dbReference type="SAM" id="MobiDB-lite"/>
    </source>
</evidence>
<dbReference type="GO" id="GO:0016491">
    <property type="term" value="F:oxidoreductase activity"/>
    <property type="evidence" value="ECO:0007669"/>
    <property type="project" value="UniProtKB-KW"/>
</dbReference>
<dbReference type="GO" id="GO:0005634">
    <property type="term" value="C:nucleus"/>
    <property type="evidence" value="ECO:0007669"/>
    <property type="project" value="UniProtKB-UniRule"/>
</dbReference>
<dbReference type="Gene3D" id="1.10.30.10">
    <property type="entry name" value="High mobility group box domain"/>
    <property type="match status" value="1"/>
</dbReference>
<feature type="compositionally biased region" description="Basic residues" evidence="4">
    <location>
        <begin position="1080"/>
        <end position="1089"/>
    </location>
</feature>
<evidence type="ECO:0000256" key="2">
    <source>
        <dbReference type="ARBA" id="ARBA00023002"/>
    </source>
</evidence>
<evidence type="ECO:0000256" key="3">
    <source>
        <dbReference type="PROSITE-ProRule" id="PRU00267"/>
    </source>
</evidence>
<dbReference type="InterPro" id="IPR007526">
    <property type="entry name" value="SWIRM"/>
</dbReference>
<dbReference type="PANTHER" id="PTHR10742">
    <property type="entry name" value="FLAVIN MONOAMINE OXIDASE"/>
    <property type="match status" value="1"/>
</dbReference>
<feature type="compositionally biased region" description="Low complexity" evidence="4">
    <location>
        <begin position="154"/>
        <end position="167"/>
    </location>
</feature>
<feature type="domain" description="HMG box" evidence="5">
    <location>
        <begin position="967"/>
        <end position="1043"/>
    </location>
</feature>
<dbReference type="Proteomes" id="UP000224854">
    <property type="component" value="Unassembled WGS sequence"/>
</dbReference>
<name>A0A2C5Z7C1_9HYPO</name>
<evidence type="ECO:0000256" key="1">
    <source>
        <dbReference type="ARBA" id="ARBA00005995"/>
    </source>
</evidence>
<proteinExistence type="inferred from homology"/>
<dbReference type="InterPro" id="IPR036188">
    <property type="entry name" value="FAD/NAD-bd_sf"/>
</dbReference>
<protein>
    <recommendedName>
        <fullName evidence="9">SWIRM domain-containing protein</fullName>
    </recommendedName>
</protein>
<dbReference type="GO" id="GO:0003682">
    <property type="term" value="F:chromatin binding"/>
    <property type="evidence" value="ECO:0007669"/>
    <property type="project" value="TreeGrafter"/>
</dbReference>
<dbReference type="InterPro" id="IPR036910">
    <property type="entry name" value="HMG_box_dom_sf"/>
</dbReference>
<dbReference type="GO" id="GO:0050660">
    <property type="term" value="F:flavin adenine dinucleotide binding"/>
    <property type="evidence" value="ECO:0007669"/>
    <property type="project" value="TreeGrafter"/>
</dbReference>
<sequence length="1099" mass="120460">MSMTIGPDVDMDTTVGSRYLATDALFSAALSEVEDLDSLSSPPAAESIHVTHPQPGGVSLLPLASSPCLEHSAASSGEASKQPSEAAPEIVVRAVESRPHHGSRGEADDFSPMDVDFDDASPEDGDVELLDVVDKTAIGSFASSLSAMTEVSETSSLSSADSSKATTPAAAELGHRDMQTDQAVKPPLYRHSIERLNFVVRPKSSIPANIPSYQYAGECIEAAESSRLNPYALHPEEYNLLRHHISYTQVTTYLNIRNSILRIWMRHPWTAVSRHDAIGCTNARWFDAASVCYDWLVRRGYINFGCVKSLPEASAMEPIAPQAKKQRTVVVVGAGISGLACARQLEGLFKQYADYYRDIGEVPPRVIIVEGRSRVGGRVYSREFKSRPIGQDQSELPAKRHTAEMGGMIITGFDRGNPMNVIVRAQLGLPYHVLRADTTIYDSNGKPVDSVRDELVEKLYNDCLDRVSEFKLKAQPSKLIEGNRDLINDARDSPSDGTKSIAQAEEAAAALPHAPPVSQLNVSDKVDMIPVSSDKLTGRVHNVPGVPAILKAGEKAKLMGWNLRSGVNGDQDIQLGDAAHGQGATLGSVLDHAIAQYKTFVDLTAQDHRLINWHVANLEYSNAANLHSLSLGLWDIDAGNEWEGHHTMVDGGYQSVARGLLQCPSTLNLTTRFAVKQITYQGHGSSGSALVEAEDGTTIEADFVVCTVPLGVLKQGTVVFDPPLPPCKTGVIERLGFGILNKVVLVYQEVFWEAERHIFGVLRDAANRHSTAQKDYASSRGRFFQWFNVTSSTGLPCLIALMAGDAGHETEHCSNNHLISEATGILRAVFGRDIPYPVEAVVTRWGSDRFARGSYSSAGPDMLPDDYDSMARPLGNLFFAGEHTIGTHPATVHGAYLSGLRAASEVLEAMVGPIQVPTPLILTKDSLLLHKRKEAAKDPKQARLEAYEMEVWDHVRSQIGERPARPSKVSGNAYLLYSKANFDEARRRCEQNRKPGRVRSAPNEVRVMTSRMWRDATVQERKPFEEQATQQKKAYANAMQIFNQTSQAWDQKAATLRKAYEQEHPFMSGPDESSQDHGYTSHKHRRAKHVSYAENGRMS</sequence>